<protein>
    <recommendedName>
        <fullName evidence="7">Fe2OG dioxygenase domain-containing protein</fullName>
    </recommendedName>
</protein>
<dbReference type="InterPro" id="IPR045054">
    <property type="entry name" value="P4HA-like"/>
</dbReference>
<evidence type="ECO:0000256" key="6">
    <source>
        <dbReference type="SAM" id="Phobius"/>
    </source>
</evidence>
<dbReference type="GO" id="GO:0004656">
    <property type="term" value="F:procollagen-proline 4-dioxygenase activity"/>
    <property type="evidence" value="ECO:0007669"/>
    <property type="project" value="TreeGrafter"/>
</dbReference>
<keyword evidence="3" id="KW-0223">Dioxygenase</keyword>
<evidence type="ECO:0000256" key="3">
    <source>
        <dbReference type="ARBA" id="ARBA00022964"/>
    </source>
</evidence>
<accession>A0A7S3GG58</accession>
<dbReference type="InterPro" id="IPR044862">
    <property type="entry name" value="Pro_4_hyd_alph_FE2OG_OXY"/>
</dbReference>
<keyword evidence="2" id="KW-0479">Metal-binding</keyword>
<organism evidence="8">
    <name type="scientific">Palpitomonas bilix</name>
    <dbReference type="NCBI Taxonomy" id="652834"/>
    <lineage>
        <taxon>Eukaryota</taxon>
        <taxon>Eukaryota incertae sedis</taxon>
    </lineage>
</organism>
<keyword evidence="6" id="KW-1133">Transmembrane helix</keyword>
<dbReference type="PROSITE" id="PS51471">
    <property type="entry name" value="FE2OG_OXY"/>
    <property type="match status" value="1"/>
</dbReference>
<keyword evidence="6" id="KW-0472">Membrane</keyword>
<dbReference type="GO" id="GO:0031418">
    <property type="term" value="F:L-ascorbic acid binding"/>
    <property type="evidence" value="ECO:0007669"/>
    <property type="project" value="InterPro"/>
</dbReference>
<keyword evidence="6" id="KW-0812">Transmembrane</keyword>
<comment type="cofactor">
    <cofactor evidence="1">
        <name>L-ascorbate</name>
        <dbReference type="ChEBI" id="CHEBI:38290"/>
    </cofactor>
</comment>
<dbReference type="GO" id="GO:0005506">
    <property type="term" value="F:iron ion binding"/>
    <property type="evidence" value="ECO:0007669"/>
    <property type="project" value="InterPro"/>
</dbReference>
<proteinExistence type="predicted"/>
<sequence>MSGVSSLIQTLVFGAVCGLCGFFYAHYTIVNGGASLLQMAASAPSHSQPPAVQAAAAVDEPVQVIEDPLLGYGLDYANALFDLRQDAVFLRMHTNGAARKNYTSIFASSLNDILVAGRAKFGRPYVTVYGDNGNKVTDFKNLRSGDNVYVARSEEIFFWPLMEEGETLEFYHTDFNGEEVKTTMTMVSEIPRIFSFENFMSAAEADHIVQQADERMAPSTVVHYEKDSHLSNKDKRRTSSSTFMPHSFDEKFAIIENHCYNLSKIPADLSEQIQVIRYQEGQKYEAHFDYFDPDYFPNHPEYPNGINRMGTLLYYLTDVAKGGETGFPRAGGLPVPSDFGDCSRGIAVPPKKGNAVLFYSMTPEGHPDGELDVFSLHGGCMVHEGEKWAANKWYWNKRSSVTKVPRAA</sequence>
<dbReference type="EMBL" id="HBIB01042033">
    <property type="protein sequence ID" value="CAE0265207.1"/>
    <property type="molecule type" value="Transcribed_RNA"/>
</dbReference>
<evidence type="ECO:0000256" key="5">
    <source>
        <dbReference type="ARBA" id="ARBA00023004"/>
    </source>
</evidence>
<name>A0A7S3GG58_9EUKA</name>
<dbReference type="InterPro" id="IPR005123">
    <property type="entry name" value="Oxoglu/Fe-dep_dioxygenase_dom"/>
</dbReference>
<evidence type="ECO:0000256" key="2">
    <source>
        <dbReference type="ARBA" id="ARBA00022723"/>
    </source>
</evidence>
<feature type="domain" description="Fe2OG dioxygenase" evidence="7">
    <location>
        <begin position="269"/>
        <end position="396"/>
    </location>
</feature>
<dbReference type="SMART" id="SM00702">
    <property type="entry name" value="P4Hc"/>
    <property type="match status" value="1"/>
</dbReference>
<evidence type="ECO:0000256" key="4">
    <source>
        <dbReference type="ARBA" id="ARBA00023002"/>
    </source>
</evidence>
<dbReference type="PANTHER" id="PTHR10869">
    <property type="entry name" value="PROLYL 4-HYDROXYLASE ALPHA SUBUNIT"/>
    <property type="match status" value="1"/>
</dbReference>
<dbReference type="Pfam" id="PF13640">
    <property type="entry name" value="2OG-FeII_Oxy_3"/>
    <property type="match status" value="1"/>
</dbReference>
<keyword evidence="5" id="KW-0408">Iron</keyword>
<feature type="transmembrane region" description="Helical" evidence="6">
    <location>
        <begin position="7"/>
        <end position="27"/>
    </location>
</feature>
<dbReference type="Gene3D" id="2.60.120.620">
    <property type="entry name" value="q2cbj1_9rhob like domain"/>
    <property type="match status" value="1"/>
</dbReference>
<dbReference type="InterPro" id="IPR006620">
    <property type="entry name" value="Pro_4_hyd_alph"/>
</dbReference>
<evidence type="ECO:0000256" key="1">
    <source>
        <dbReference type="ARBA" id="ARBA00001961"/>
    </source>
</evidence>
<keyword evidence="4" id="KW-0560">Oxidoreductase</keyword>
<dbReference type="PANTHER" id="PTHR10869:SF246">
    <property type="entry name" value="TRANSMEMBRANE PROLYL 4-HYDROXYLASE"/>
    <property type="match status" value="1"/>
</dbReference>
<evidence type="ECO:0000313" key="8">
    <source>
        <dbReference type="EMBL" id="CAE0265207.1"/>
    </source>
</evidence>
<dbReference type="AlphaFoldDB" id="A0A7S3GG58"/>
<dbReference type="GO" id="GO:0005783">
    <property type="term" value="C:endoplasmic reticulum"/>
    <property type="evidence" value="ECO:0007669"/>
    <property type="project" value="TreeGrafter"/>
</dbReference>
<gene>
    <name evidence="8" type="ORF">PBIL07802_LOCUS27543</name>
</gene>
<reference evidence="8" key="1">
    <citation type="submission" date="2021-01" db="EMBL/GenBank/DDBJ databases">
        <authorList>
            <person name="Corre E."/>
            <person name="Pelletier E."/>
            <person name="Niang G."/>
            <person name="Scheremetjew M."/>
            <person name="Finn R."/>
            <person name="Kale V."/>
            <person name="Holt S."/>
            <person name="Cochrane G."/>
            <person name="Meng A."/>
            <person name="Brown T."/>
            <person name="Cohen L."/>
        </authorList>
    </citation>
    <scope>NUCLEOTIDE SEQUENCE</scope>
    <source>
        <strain evidence="8">NIES-2562</strain>
    </source>
</reference>
<evidence type="ECO:0000259" key="7">
    <source>
        <dbReference type="PROSITE" id="PS51471"/>
    </source>
</evidence>